<proteinExistence type="predicted"/>
<feature type="region of interest" description="Disordered" evidence="1">
    <location>
        <begin position="118"/>
        <end position="137"/>
    </location>
</feature>
<dbReference type="RefSeq" id="WP_344468124.1">
    <property type="nucleotide sequence ID" value="NZ_BAAANT010000035.1"/>
</dbReference>
<sequence>MPIADQRARSTEGAERLDAEYPGDPGDYPGVDPGEMDTWEIFRVHCPACDRPIALVGEEERLPQHAVLPTAWHPFSPSLCPGSGAPADDLPECDAPEHAGDPDLAALLAPRTAFDWRTQPFSHAGGPGSVPRQMIRQ</sequence>
<dbReference type="Proteomes" id="UP001422759">
    <property type="component" value="Unassembled WGS sequence"/>
</dbReference>
<dbReference type="EMBL" id="BAAANT010000035">
    <property type="protein sequence ID" value="GAA2152526.1"/>
    <property type="molecule type" value="Genomic_DNA"/>
</dbReference>
<feature type="region of interest" description="Disordered" evidence="1">
    <location>
        <begin position="1"/>
        <end position="34"/>
    </location>
</feature>
<feature type="region of interest" description="Disordered" evidence="1">
    <location>
        <begin position="79"/>
        <end position="102"/>
    </location>
</feature>
<feature type="compositionally biased region" description="Basic and acidic residues" evidence="1">
    <location>
        <begin position="1"/>
        <end position="19"/>
    </location>
</feature>
<accession>A0ABP5LRF6</accession>
<reference evidence="3" key="1">
    <citation type="journal article" date="2019" name="Int. J. Syst. Evol. Microbiol.">
        <title>The Global Catalogue of Microorganisms (GCM) 10K type strain sequencing project: providing services to taxonomists for standard genome sequencing and annotation.</title>
        <authorList>
            <consortium name="The Broad Institute Genomics Platform"/>
            <consortium name="The Broad Institute Genome Sequencing Center for Infectious Disease"/>
            <person name="Wu L."/>
            <person name="Ma J."/>
        </authorList>
    </citation>
    <scope>NUCLEOTIDE SEQUENCE [LARGE SCALE GENOMIC DNA]</scope>
    <source>
        <strain evidence="3">JCM 14560</strain>
    </source>
</reference>
<evidence type="ECO:0000256" key="1">
    <source>
        <dbReference type="SAM" id="MobiDB-lite"/>
    </source>
</evidence>
<evidence type="ECO:0000313" key="2">
    <source>
        <dbReference type="EMBL" id="GAA2152526.1"/>
    </source>
</evidence>
<evidence type="ECO:0000313" key="3">
    <source>
        <dbReference type="Proteomes" id="UP001422759"/>
    </source>
</evidence>
<protein>
    <submittedName>
        <fullName evidence="2">Uncharacterized protein</fullName>
    </submittedName>
</protein>
<comment type="caution">
    <text evidence="2">The sequence shown here is derived from an EMBL/GenBank/DDBJ whole genome shotgun (WGS) entry which is preliminary data.</text>
</comment>
<feature type="compositionally biased region" description="Low complexity" evidence="1">
    <location>
        <begin position="22"/>
        <end position="33"/>
    </location>
</feature>
<organism evidence="2 3">
    <name type="scientific">Kitasatospora kazusensis</name>
    <dbReference type="NCBI Taxonomy" id="407974"/>
    <lineage>
        <taxon>Bacteria</taxon>
        <taxon>Bacillati</taxon>
        <taxon>Actinomycetota</taxon>
        <taxon>Actinomycetes</taxon>
        <taxon>Kitasatosporales</taxon>
        <taxon>Streptomycetaceae</taxon>
        <taxon>Kitasatospora</taxon>
    </lineage>
</organism>
<gene>
    <name evidence="2" type="ORF">GCM10009760_49190</name>
</gene>
<keyword evidence="3" id="KW-1185">Reference proteome</keyword>
<name>A0ABP5LRF6_9ACTN</name>